<feature type="transmembrane region" description="Helical" evidence="1">
    <location>
        <begin position="888"/>
        <end position="908"/>
    </location>
</feature>
<evidence type="ECO:0008006" key="4">
    <source>
        <dbReference type="Google" id="ProtNLM"/>
    </source>
</evidence>
<reference evidence="2 3" key="1">
    <citation type="submission" date="2016-06" db="EMBL/GenBank/DDBJ databases">
        <title>Genome sequence of Oerskovia enterophila DSM 43852.</title>
        <authorList>
            <person name="Poehlein A."/>
            <person name="Jag V."/>
            <person name="Bengelsdorf F.R."/>
            <person name="Daniel R."/>
            <person name="Duerre P."/>
        </authorList>
    </citation>
    <scope>NUCLEOTIDE SEQUENCE [LARGE SCALE GENOMIC DNA]</scope>
    <source>
        <strain evidence="2 3">DSM 43852</strain>
    </source>
</reference>
<evidence type="ECO:0000313" key="3">
    <source>
        <dbReference type="Proteomes" id="UP000093412"/>
    </source>
</evidence>
<gene>
    <name evidence="2" type="ORF">OERS_30160</name>
</gene>
<keyword evidence="1" id="KW-1133">Transmembrane helix</keyword>
<proteinExistence type="predicted"/>
<keyword evidence="3" id="KW-1185">Reference proteome</keyword>
<evidence type="ECO:0000313" key="2">
    <source>
        <dbReference type="EMBL" id="OCI30278.1"/>
    </source>
</evidence>
<comment type="caution">
    <text evidence="2">The sequence shown here is derived from an EMBL/GenBank/DDBJ whole genome shotgun (WGS) entry which is preliminary data.</text>
</comment>
<keyword evidence="1" id="KW-0472">Membrane</keyword>
<protein>
    <recommendedName>
        <fullName evidence="4">T surface-antigen of pili</fullName>
    </recommendedName>
</protein>
<accession>A0ABX2Y1T8</accession>
<organism evidence="2 3">
    <name type="scientific">Oerskovia enterophila</name>
    <dbReference type="NCBI Taxonomy" id="43678"/>
    <lineage>
        <taxon>Bacteria</taxon>
        <taxon>Bacillati</taxon>
        <taxon>Actinomycetota</taxon>
        <taxon>Actinomycetes</taxon>
        <taxon>Micrococcales</taxon>
        <taxon>Cellulomonadaceae</taxon>
        <taxon>Oerskovia</taxon>
    </lineage>
</organism>
<feature type="transmembrane region" description="Helical" evidence="1">
    <location>
        <begin position="21"/>
        <end position="40"/>
    </location>
</feature>
<evidence type="ECO:0000256" key="1">
    <source>
        <dbReference type="SAM" id="Phobius"/>
    </source>
</evidence>
<dbReference type="Proteomes" id="UP000093412">
    <property type="component" value="Unassembled WGS sequence"/>
</dbReference>
<dbReference type="EMBL" id="MAQA01000040">
    <property type="protein sequence ID" value="OCI30278.1"/>
    <property type="molecule type" value="Genomic_DNA"/>
</dbReference>
<sequence length="924" mass="97191">MSERTARPRGGPEKRRRGEKILAGVTASTLLGTGLIAGLVPTAAAGPGGGINIDLPYTSNQAVLGQAWAPEGTPAGTAVYCIQVTEYNQPGAGGAGTIGATESVEHPTMAFIYANFSGSADQVTQAAISYLTHTTFERDGAYYGGAANAKAQIEANTPQNIKDRAAELVDSATKFGGPYTMTDASTSTDDRRVGAVNNVGVRGASGNTYIPGLDLTVTMTGPAVFDTNGNGFPDAGETNVWTGKSTDGPQSLQWVSTGNGDVRWQQRSTGSLPKTVLLAAAGAGRQDVAFLGPHDPFSIVSPEKTFSVIYDFTPTISSLVPNKFTPRGTALTDTVTVGAQAPDPWITHDSAKTDPVDVTVEGTLYGPFTEPQDASDEVPAGAPVVATRTLTFDGAGTQTVGEDINADDSGYYTWVWTYARANQTTADQQFLRPGNQPGGADFITDGFFTEGEVIVGQMEVELASERDNQFVLPDSAKGTPMLAAQADPWGGLGDSLTVTLPEGQVWLKNELGDPVEFHADGTLYGPFDVPTAPGETPAGAPVVATERLSFTEPGTKHTQAEHQAFAEGFYTWVWTIDKDAQDPEDKDFLKESVSDMFMTELETTSALHTLEHSSLSREYNVHIGGRAFDTVDIDGFPATHTEFEGEGGWIADVDTATVKVYGPFADELVFDSAEVPAGAPVLTEQVIDAVDGTFRIGWGEGNEVIPTKPGYYVFVYEFEGDARVQAFSSPFNDEMERFFVPGTPVTPEVPRTPEEVKVVTQATPEVKVGENFDDTAKVTGDVPEGAELVFRAYGPQESGATPVCTGEPVFTSAEIPVTGEGDYKSGTTKVDSVGKVYWVETLYDESGEVLHEGECGLPNETTNVVDGGGNQAANTTGAKDLAKTGTQAGIVAALALALTAGGIALAVASKRRRAAASAGSDLEA</sequence>
<name>A0ABX2Y1T8_9CELL</name>
<dbReference type="RefSeq" id="WP_139107863.1">
    <property type="nucleotide sequence ID" value="NZ_MAQA01000040.1"/>
</dbReference>
<keyword evidence="1" id="KW-0812">Transmembrane</keyword>